<protein>
    <recommendedName>
        <fullName evidence="4">Lipoprotein LpqS</fullName>
    </recommendedName>
</protein>
<dbReference type="InterPro" id="IPR058714">
    <property type="entry name" value="LpqS"/>
</dbReference>
<sequence length="130" mass="13124">MAVAAAAWLLGWLLVIGAHSTSASPPALPGWHAAHVLAGSVGGEFTPTVDHPHAADGSSAATHPEQLVTAVLPRSAVAAPTLLGLGVVVIVALSGCRVGLEAPAGRGPPRYGVVHLTGQDRLTWLGLSRR</sequence>
<organism evidence="2 3">
    <name type="scientific">Mycobacterium gordonae</name>
    <dbReference type="NCBI Taxonomy" id="1778"/>
    <lineage>
        <taxon>Bacteria</taxon>
        <taxon>Bacillati</taxon>
        <taxon>Actinomycetota</taxon>
        <taxon>Actinomycetes</taxon>
        <taxon>Mycobacteriales</taxon>
        <taxon>Mycobacteriaceae</taxon>
        <taxon>Mycobacterium</taxon>
    </lineage>
</organism>
<name>A0A1X1VJY3_MYCGO</name>
<evidence type="ECO:0000256" key="1">
    <source>
        <dbReference type="SAM" id="SignalP"/>
    </source>
</evidence>
<reference evidence="2 3" key="1">
    <citation type="submission" date="2016-01" db="EMBL/GenBank/DDBJ databases">
        <title>The new phylogeny of the genus Mycobacterium.</title>
        <authorList>
            <person name="Tarcisio F."/>
            <person name="Conor M."/>
            <person name="Antonella G."/>
            <person name="Elisabetta G."/>
            <person name="Giulia F.S."/>
            <person name="Sara T."/>
            <person name="Anna F."/>
            <person name="Clotilde B."/>
            <person name="Roberto B."/>
            <person name="Veronica D.S."/>
            <person name="Fabio R."/>
            <person name="Monica P."/>
            <person name="Olivier J."/>
            <person name="Enrico T."/>
            <person name="Nicola S."/>
        </authorList>
    </citation>
    <scope>NUCLEOTIDE SEQUENCE [LARGE SCALE GENOMIC DNA]</scope>
    <source>
        <strain evidence="2 3">DSM 44160</strain>
    </source>
</reference>
<feature type="chain" id="PRO_5010856556" description="Lipoprotein LpqS" evidence="1">
    <location>
        <begin position="24"/>
        <end position="130"/>
    </location>
</feature>
<proteinExistence type="predicted"/>
<evidence type="ECO:0008006" key="4">
    <source>
        <dbReference type="Google" id="ProtNLM"/>
    </source>
</evidence>
<dbReference type="EMBL" id="LQOY01000234">
    <property type="protein sequence ID" value="ORV69326.1"/>
    <property type="molecule type" value="Genomic_DNA"/>
</dbReference>
<feature type="signal peptide" evidence="1">
    <location>
        <begin position="1"/>
        <end position="23"/>
    </location>
</feature>
<keyword evidence="3" id="KW-1185">Reference proteome</keyword>
<keyword evidence="1" id="KW-0732">Signal</keyword>
<evidence type="ECO:0000313" key="2">
    <source>
        <dbReference type="EMBL" id="ORV69326.1"/>
    </source>
</evidence>
<accession>A0A1X1VJY3</accession>
<dbReference type="Pfam" id="PF26327">
    <property type="entry name" value="LpqS"/>
    <property type="match status" value="1"/>
</dbReference>
<dbReference type="Proteomes" id="UP000193928">
    <property type="component" value="Unassembled WGS sequence"/>
</dbReference>
<gene>
    <name evidence="2" type="ORF">AWC08_06505</name>
</gene>
<comment type="caution">
    <text evidence="2">The sequence shown here is derived from an EMBL/GenBank/DDBJ whole genome shotgun (WGS) entry which is preliminary data.</text>
</comment>
<evidence type="ECO:0000313" key="3">
    <source>
        <dbReference type="Proteomes" id="UP000193928"/>
    </source>
</evidence>
<dbReference type="AlphaFoldDB" id="A0A1X1VJY3"/>